<reference evidence="1 2" key="1">
    <citation type="submission" date="2017-11" db="EMBL/GenBank/DDBJ databases">
        <title>Evolution of Phototrophy in the Chloroflexi Phylum Driven by Horizontal Gene Transfer.</title>
        <authorList>
            <person name="Ward L.M."/>
            <person name="Hemp J."/>
            <person name="Shih P.M."/>
            <person name="Mcglynn S.E."/>
            <person name="Fischer W."/>
        </authorList>
    </citation>
    <scope>NUCLEOTIDE SEQUENCE [LARGE SCALE GENOMIC DNA]</scope>
    <source>
        <strain evidence="1">JP3_13</strain>
    </source>
</reference>
<organism evidence="1 2">
    <name type="scientific">Candidatus Thermofonsia Clade 1 bacterium</name>
    <dbReference type="NCBI Taxonomy" id="2364210"/>
    <lineage>
        <taxon>Bacteria</taxon>
        <taxon>Bacillati</taxon>
        <taxon>Chloroflexota</taxon>
        <taxon>Candidatus Thermofontia</taxon>
        <taxon>Candidatus Thermofonsia Clade 1</taxon>
    </lineage>
</organism>
<name>A0A2M8PBU1_9CHLR</name>
<dbReference type="EMBL" id="PGTM01000224">
    <property type="protein sequence ID" value="PJF35010.1"/>
    <property type="molecule type" value="Genomic_DNA"/>
</dbReference>
<dbReference type="Proteomes" id="UP000229681">
    <property type="component" value="Unassembled WGS sequence"/>
</dbReference>
<accession>A0A2M8PBU1</accession>
<proteinExistence type="predicted"/>
<sequence>MPLALQATPTPRGEFIVANIVPFCDPRLPGVIEFSVRDADGRGLPAVPIEIRSGSSRQRLFTGLKPERDLGYADFQMVPDETYR</sequence>
<evidence type="ECO:0000313" key="2">
    <source>
        <dbReference type="Proteomes" id="UP000229681"/>
    </source>
</evidence>
<feature type="non-terminal residue" evidence="1">
    <location>
        <position position="84"/>
    </location>
</feature>
<dbReference type="AlphaFoldDB" id="A0A2M8PBU1"/>
<gene>
    <name evidence="1" type="ORF">CUN49_12705</name>
</gene>
<comment type="caution">
    <text evidence="1">The sequence shown here is derived from an EMBL/GenBank/DDBJ whole genome shotgun (WGS) entry which is preliminary data.</text>
</comment>
<evidence type="ECO:0000313" key="1">
    <source>
        <dbReference type="EMBL" id="PJF35010.1"/>
    </source>
</evidence>
<protein>
    <submittedName>
        <fullName evidence="1">Uncharacterized protein</fullName>
    </submittedName>
</protein>